<proteinExistence type="predicted"/>
<evidence type="ECO:0000313" key="3">
    <source>
        <dbReference type="EMBL" id="GJN64562.1"/>
    </source>
</evidence>
<gene>
    <name evidence="3" type="primary">epsD</name>
    <name evidence="3" type="ORF">JCM17207_11870</name>
</gene>
<feature type="domain" description="Glycosyltransferase subfamily 4-like N-terminal" evidence="2">
    <location>
        <begin position="25"/>
        <end position="170"/>
    </location>
</feature>
<name>A0AA37MYF4_9FIRM</name>
<dbReference type="RefSeq" id="WP_238316758.1">
    <property type="nucleotide sequence ID" value="NZ_BQKV01000037.1"/>
</dbReference>
<dbReference type="GO" id="GO:0016757">
    <property type="term" value="F:glycosyltransferase activity"/>
    <property type="evidence" value="ECO:0007669"/>
    <property type="project" value="InterPro"/>
</dbReference>
<keyword evidence="4" id="KW-1185">Reference proteome</keyword>
<dbReference type="AlphaFoldDB" id="A0AA37MYF4"/>
<protein>
    <submittedName>
        <fullName evidence="3">Glycosyltransferase EpsD</fullName>
    </submittedName>
</protein>
<comment type="caution">
    <text evidence="3">The sequence shown here is derived from an EMBL/GenBank/DDBJ whole genome shotgun (WGS) entry which is preliminary data.</text>
</comment>
<evidence type="ECO:0000259" key="1">
    <source>
        <dbReference type="Pfam" id="PF00534"/>
    </source>
</evidence>
<evidence type="ECO:0000259" key="2">
    <source>
        <dbReference type="Pfam" id="PF13579"/>
    </source>
</evidence>
<reference evidence="3" key="1">
    <citation type="journal article" date="2022" name="Int. J. Syst. Evol. Microbiol.">
        <title>Genome-based, phenotypic and chemotaxonomic classification of Faecalibacterium strains: proposal of three novel species Faecalibacterium duncaniae sp. nov., Faecalibacterium hattorii sp. nov. and Faecalibacterium gallinarum sp. nov. .</title>
        <authorList>
            <person name="Sakamoto M."/>
            <person name="Sakurai N."/>
            <person name="Tanno H."/>
            <person name="Iino T."/>
            <person name="Ohkuma M."/>
            <person name="Endo A."/>
        </authorList>
    </citation>
    <scope>NUCLEOTIDE SEQUENCE</scope>
    <source>
        <strain evidence="3">JCM 17207</strain>
    </source>
</reference>
<accession>A0AA37MYF4</accession>
<dbReference type="Gene3D" id="3.40.50.2000">
    <property type="entry name" value="Glycogen Phosphorylase B"/>
    <property type="match status" value="2"/>
</dbReference>
<evidence type="ECO:0000313" key="4">
    <source>
        <dbReference type="Proteomes" id="UP001055185"/>
    </source>
</evidence>
<dbReference type="InterPro" id="IPR028098">
    <property type="entry name" value="Glyco_trans_4-like_N"/>
</dbReference>
<dbReference type="PANTHER" id="PTHR12526">
    <property type="entry name" value="GLYCOSYLTRANSFERASE"/>
    <property type="match status" value="1"/>
</dbReference>
<dbReference type="EMBL" id="BQKV01000037">
    <property type="protein sequence ID" value="GJN64562.1"/>
    <property type="molecule type" value="Genomic_DNA"/>
</dbReference>
<organism evidence="3 4">
    <name type="scientific">Faecalibacterium gallinarum</name>
    <dbReference type="NCBI Taxonomy" id="2903556"/>
    <lineage>
        <taxon>Bacteria</taxon>
        <taxon>Bacillati</taxon>
        <taxon>Bacillota</taxon>
        <taxon>Clostridia</taxon>
        <taxon>Eubacteriales</taxon>
        <taxon>Oscillospiraceae</taxon>
        <taxon>Faecalibacterium</taxon>
    </lineage>
</organism>
<feature type="domain" description="Glycosyl transferase family 1" evidence="1">
    <location>
        <begin position="188"/>
        <end position="349"/>
    </location>
</feature>
<dbReference type="Pfam" id="PF13579">
    <property type="entry name" value="Glyco_trans_4_4"/>
    <property type="match status" value="1"/>
</dbReference>
<dbReference type="InterPro" id="IPR001296">
    <property type="entry name" value="Glyco_trans_1"/>
</dbReference>
<dbReference type="SUPFAM" id="SSF53756">
    <property type="entry name" value="UDP-Glycosyltransferase/glycogen phosphorylase"/>
    <property type="match status" value="1"/>
</dbReference>
<dbReference type="Proteomes" id="UP001055185">
    <property type="component" value="Unassembled WGS sequence"/>
</dbReference>
<sequence>MKVLFTATVVKTHIMQFHIPYLKMFQEMGWETAVAARNDYENPADCVIPYCDVYYDIKFERNPLNPKNLEAYRELKRILDEGEYDLVHCHTPVGGMLTRLAAGSARKKGSKIFYTAHGFHFYQGAPLLNWLVYYPLERWMARKTDVLITINQEDYQRAKHFPAKQVVYIPGVGVDLQRFAPDRAARLAKRKELGLGEEEFALLSVGELIPRKNHALVLEALARLRQEGKLEKIRYLICGRGKIEAELRQKAEALGVANRVAFLGYRKDVPQLCNACDLFVFMSLQEGLPVALMEAMACGLPVVCSRIRGNTDLVESGVNGEILDSTPEALAESIQRLRLDPVRRERYAASAGHTVQAYDLQNVQEQMKKVYLENL</sequence>
<dbReference type="CDD" id="cd03808">
    <property type="entry name" value="GT4_CapM-like"/>
    <property type="match status" value="1"/>
</dbReference>
<dbReference type="Pfam" id="PF00534">
    <property type="entry name" value="Glycos_transf_1"/>
    <property type="match status" value="1"/>
</dbReference>